<dbReference type="OrthoDB" id="206140at2157"/>
<evidence type="ECO:0000313" key="2">
    <source>
        <dbReference type="Proteomes" id="UP000186165"/>
    </source>
</evidence>
<dbReference type="Proteomes" id="UP000186165">
    <property type="component" value="Chromosome"/>
</dbReference>
<dbReference type="EMBL" id="CP016804">
    <property type="protein sequence ID" value="APE96444.1"/>
    <property type="molecule type" value="Genomic_DNA"/>
</dbReference>
<name>A0A1J1AE72_9EURY</name>
<proteinExistence type="predicted"/>
<dbReference type="KEGG" id="hhsr:HSR6_2013"/>
<protein>
    <submittedName>
        <fullName evidence="1">Uncharacterized protein</fullName>
    </submittedName>
</protein>
<organism evidence="1 2">
    <name type="scientific">Halodesulfurarchaeum formicicum</name>
    <dbReference type="NCBI Taxonomy" id="1873524"/>
    <lineage>
        <taxon>Archaea</taxon>
        <taxon>Methanobacteriati</taxon>
        <taxon>Methanobacteriota</taxon>
        <taxon>Stenosarchaea group</taxon>
        <taxon>Halobacteria</taxon>
        <taxon>Halobacteriales</taxon>
        <taxon>Halobacteriaceae</taxon>
        <taxon>Halodesulfurarchaeum</taxon>
    </lineage>
</organism>
<dbReference type="RefSeq" id="WP_148661828.1">
    <property type="nucleotide sequence ID" value="NZ_CP016804.1"/>
</dbReference>
<evidence type="ECO:0000313" key="1">
    <source>
        <dbReference type="EMBL" id="APE96444.1"/>
    </source>
</evidence>
<keyword evidence="2" id="KW-1185">Reference proteome</keyword>
<sequence length="357" mass="40659">MVTDKLVPYWVRLRTKNKPGVAVDESEYFDLTSLPDPNGGFENYDTFLELLLNRLHTLRDQGYVDEDIEKSLTIRQLESSDTGEHSTVTVEGVFGYGKFGRSADHLNIEKLQDALPPSDARNPNARDQSTAEVRRLYFLFHIPQEKQSRGVLILHAWGQSGIKGMFYRALQQPLLEDYIESPSDEDNGISFSMNPIASKDLVQRLTEVNIHGFELVKRNTPTSAYGSSSSILGNVRDAKARFTIDTDLDISLDEERAKTLVSKIQDSDYPYAEIFPSEVDTKNIDSVKAHINADGSNKLDLEQDRVRMKRAINEDIEYDEETYRPKLHTIGEVAREFANEQLEEYDLEKLETDSLLE</sequence>
<accession>A0A1J1AE72</accession>
<gene>
    <name evidence="1" type="ORF">HSR6_2013</name>
</gene>
<reference evidence="2" key="1">
    <citation type="submission" date="2016-08" db="EMBL/GenBank/DDBJ databases">
        <title>Discovery of first anaerobic lithoheterotrophic haloarchae widely represented in hypersaline habitats.</title>
        <authorList>
            <person name="Sorokin D.Y."/>
            <person name="Kublanov I.V."/>
            <person name="Roman P."/>
            <person name="Sinninghe Damste J.S."/>
            <person name="Golyshin P.N."/>
            <person name="Rojo D."/>
            <person name="Ciordia S."/>
            <person name="Mena Md.C."/>
            <person name="Ferrer M."/>
            <person name="Smedile F."/>
            <person name="Messina E."/>
            <person name="La Cono V."/>
            <person name="Yakimov M.M."/>
        </authorList>
    </citation>
    <scope>NUCLEOTIDE SEQUENCE [LARGE SCALE GENOMIC DNA]</scope>
    <source>
        <strain evidence="2">HSR6</strain>
    </source>
</reference>
<dbReference type="AlphaFoldDB" id="A0A1J1AE72"/>
<dbReference type="GeneID" id="41537118"/>